<feature type="compositionally biased region" description="Polar residues" evidence="1">
    <location>
        <begin position="1"/>
        <end position="14"/>
    </location>
</feature>
<feature type="compositionally biased region" description="Low complexity" evidence="1">
    <location>
        <begin position="721"/>
        <end position="744"/>
    </location>
</feature>
<dbReference type="HOGENOM" id="CLU_373471_0_0_1"/>
<protein>
    <submittedName>
        <fullName evidence="2">Uncharacterized protein</fullName>
    </submittedName>
</protein>
<dbReference type="InterPro" id="IPR016024">
    <property type="entry name" value="ARM-type_fold"/>
</dbReference>
<keyword evidence="3" id="KW-1185">Reference proteome</keyword>
<feature type="region of interest" description="Disordered" evidence="1">
    <location>
        <begin position="716"/>
        <end position="744"/>
    </location>
</feature>
<gene>
    <name evidence="2" type="ORF">M407DRAFT_27077</name>
</gene>
<evidence type="ECO:0000313" key="2">
    <source>
        <dbReference type="EMBL" id="KIO23472.1"/>
    </source>
</evidence>
<feature type="region of interest" description="Disordered" evidence="1">
    <location>
        <begin position="1"/>
        <end position="145"/>
    </location>
</feature>
<dbReference type="OrthoDB" id="3230379at2759"/>
<dbReference type="SUPFAM" id="SSF48371">
    <property type="entry name" value="ARM repeat"/>
    <property type="match status" value="1"/>
</dbReference>
<feature type="compositionally biased region" description="Basic residues" evidence="1">
    <location>
        <begin position="136"/>
        <end position="145"/>
    </location>
</feature>
<proteinExistence type="predicted"/>
<accession>A0A0C3LPY0</accession>
<feature type="compositionally biased region" description="Low complexity" evidence="1">
    <location>
        <begin position="105"/>
        <end position="127"/>
    </location>
</feature>
<organism evidence="2 3">
    <name type="scientific">Tulasnella calospora MUT 4182</name>
    <dbReference type="NCBI Taxonomy" id="1051891"/>
    <lineage>
        <taxon>Eukaryota</taxon>
        <taxon>Fungi</taxon>
        <taxon>Dikarya</taxon>
        <taxon>Basidiomycota</taxon>
        <taxon>Agaricomycotina</taxon>
        <taxon>Agaricomycetes</taxon>
        <taxon>Cantharellales</taxon>
        <taxon>Tulasnellaceae</taxon>
        <taxon>Tulasnella</taxon>
    </lineage>
</organism>
<evidence type="ECO:0000256" key="1">
    <source>
        <dbReference type="SAM" id="MobiDB-lite"/>
    </source>
</evidence>
<name>A0A0C3LPY0_9AGAM</name>
<dbReference type="EMBL" id="KN823084">
    <property type="protein sequence ID" value="KIO23472.1"/>
    <property type="molecule type" value="Genomic_DNA"/>
</dbReference>
<dbReference type="AlphaFoldDB" id="A0A0C3LPY0"/>
<feature type="compositionally biased region" description="Low complexity" evidence="1">
    <location>
        <begin position="65"/>
        <end position="95"/>
    </location>
</feature>
<reference evidence="2 3" key="1">
    <citation type="submission" date="2014-04" db="EMBL/GenBank/DDBJ databases">
        <authorList>
            <consortium name="DOE Joint Genome Institute"/>
            <person name="Kuo A."/>
            <person name="Girlanda M."/>
            <person name="Perotto S."/>
            <person name="Kohler A."/>
            <person name="Nagy L.G."/>
            <person name="Floudas D."/>
            <person name="Copeland A."/>
            <person name="Barry K.W."/>
            <person name="Cichocki N."/>
            <person name="Veneault-Fourrey C."/>
            <person name="LaButti K."/>
            <person name="Lindquist E.A."/>
            <person name="Lipzen A."/>
            <person name="Lundell T."/>
            <person name="Morin E."/>
            <person name="Murat C."/>
            <person name="Sun H."/>
            <person name="Tunlid A."/>
            <person name="Henrissat B."/>
            <person name="Grigoriev I.V."/>
            <person name="Hibbett D.S."/>
            <person name="Martin F."/>
            <person name="Nordberg H.P."/>
            <person name="Cantor M.N."/>
            <person name="Hua S.X."/>
        </authorList>
    </citation>
    <scope>NUCLEOTIDE SEQUENCE [LARGE SCALE GENOMIC DNA]</scope>
    <source>
        <strain evidence="2 3">MUT 4182</strain>
    </source>
</reference>
<feature type="compositionally biased region" description="Polar residues" evidence="1">
    <location>
        <begin position="29"/>
        <end position="45"/>
    </location>
</feature>
<sequence length="744" mass="81342">MSDRNQQATDSSSKPGVEGSQRKVAWADTESTSPASTSKDQSTAGKGSKTPHVTAKDLPHSPKQSESNLAESTSTATTTQRASSSSALPNASSNSWKAPTSATKSYVGPTTSTSSVSLSSAVSSPPISRLPDHMRRGNKSVRRSQHQSMIRECFSSPSPAYHMAYLSPYTPLREVQTSIPAAEDGESTPPGAADALPVVPISQTWQFSSAMRIKADLEYSTPYSMRIKFPMAAAESLLFFSSPEDGEITLSDLFSLSDANEITQDWLHSLISYPPLLRAIVRVAELITPVDGVLDPKSPCARVMDFLLDNYPVGTIMPAICSPLVDGTVALRHVLRRTRPASAFTPSSPVPGYSNPQQGILIPPALDHACNIISKSGADSVASIHAFRLVEATLSKIHTLDDMQQAPLRYVAQSVTYLLKNKELRRRGERGGVDAARRAAALQLLSAILRSYKRLLERVEAETESPEMPEEEWLLQDIAVSDIVQYLQDDEADPMVRCMALRVIHDFASIDLDEVPQWEHLEDVAGTCTEVMLWKTNWQHNHEEKAKSLDLVGFCPHDDAYHILSFAPSELVIRLISRALAVENKVEVLEPLLSLIVDHSALKDRYWPLMLSTLIHSGCLSFFHEILNQPVEPEEDADDRAACRAKFDACTGLTRCFEQMRARDMRAVPSDISLTLEKLEQDDDMPSFVRDSASATLIALNENVLPSFEISLSASLRSKTPADSSPRSPQPDSSATVSSSVASA</sequence>
<reference evidence="3" key="2">
    <citation type="submission" date="2015-01" db="EMBL/GenBank/DDBJ databases">
        <title>Evolutionary Origins and Diversification of the Mycorrhizal Mutualists.</title>
        <authorList>
            <consortium name="DOE Joint Genome Institute"/>
            <consortium name="Mycorrhizal Genomics Consortium"/>
            <person name="Kohler A."/>
            <person name="Kuo A."/>
            <person name="Nagy L.G."/>
            <person name="Floudas D."/>
            <person name="Copeland A."/>
            <person name="Barry K.W."/>
            <person name="Cichocki N."/>
            <person name="Veneault-Fourrey C."/>
            <person name="LaButti K."/>
            <person name="Lindquist E.A."/>
            <person name="Lipzen A."/>
            <person name="Lundell T."/>
            <person name="Morin E."/>
            <person name="Murat C."/>
            <person name="Riley R."/>
            <person name="Ohm R."/>
            <person name="Sun H."/>
            <person name="Tunlid A."/>
            <person name="Henrissat B."/>
            <person name="Grigoriev I.V."/>
            <person name="Hibbett D.S."/>
            <person name="Martin F."/>
        </authorList>
    </citation>
    <scope>NUCLEOTIDE SEQUENCE [LARGE SCALE GENOMIC DNA]</scope>
    <source>
        <strain evidence="3">MUT 4182</strain>
    </source>
</reference>
<evidence type="ECO:0000313" key="3">
    <source>
        <dbReference type="Proteomes" id="UP000054248"/>
    </source>
</evidence>
<dbReference type="Proteomes" id="UP000054248">
    <property type="component" value="Unassembled WGS sequence"/>
</dbReference>